<dbReference type="InterPro" id="IPR001387">
    <property type="entry name" value="Cro/C1-type_HTH"/>
</dbReference>
<dbReference type="EMBL" id="BAAABV010000015">
    <property type="protein sequence ID" value="GAA0290814.1"/>
    <property type="molecule type" value="Genomic_DNA"/>
</dbReference>
<feature type="domain" description="HTH cro/C1-type" evidence="1">
    <location>
        <begin position="20"/>
        <end position="77"/>
    </location>
</feature>
<dbReference type="Gene3D" id="1.10.260.40">
    <property type="entry name" value="lambda repressor-like DNA-binding domains"/>
    <property type="match status" value="1"/>
</dbReference>
<accession>A0ABP3F3T7</accession>
<dbReference type="InterPro" id="IPR010982">
    <property type="entry name" value="Lambda_DNA-bd_dom_sf"/>
</dbReference>
<evidence type="ECO:0000259" key="1">
    <source>
        <dbReference type="SMART" id="SM00530"/>
    </source>
</evidence>
<protein>
    <recommendedName>
        <fullName evidence="1">HTH cro/C1-type domain-containing protein</fullName>
    </recommendedName>
</protein>
<dbReference type="SMART" id="SM00530">
    <property type="entry name" value="HTH_XRE"/>
    <property type="match status" value="1"/>
</dbReference>
<sequence>MPGQRTSPEPPDAQLAFAAELRELRRRTYKKPTEEAFARKMGCGRSTVSAILNGRRFPNWEHTAAFVEACGTDPSKWRERWLQANRQIEEAAKGHPSPLAQLPFISKPEANGDALLAAHWYRNNREFYEAASARAQQARSEIRVTYTRRYPPTQYTTPASAEYFRTILNWASEDSDDERSVRRIIGIPERDGAPDGDMLSWARQHYEDSKHILTYEASVLRWTAAADGLNMALIDDSVVFLAFSGGPRQKLNGFSVEDPTFMTYFAAYFDQLWAALQPLGTYLSAVDGSRTDKPGG</sequence>
<keyword evidence="3" id="KW-1185">Reference proteome</keyword>
<gene>
    <name evidence="2" type="ORF">GCM10010302_31710</name>
</gene>
<organism evidence="2 3">
    <name type="scientific">Streptomyces polychromogenes</name>
    <dbReference type="NCBI Taxonomy" id="67342"/>
    <lineage>
        <taxon>Bacteria</taxon>
        <taxon>Bacillati</taxon>
        <taxon>Actinomycetota</taxon>
        <taxon>Actinomycetes</taxon>
        <taxon>Kitasatosporales</taxon>
        <taxon>Streptomycetaceae</taxon>
        <taxon>Streptomyces</taxon>
    </lineage>
</organism>
<proteinExistence type="predicted"/>
<comment type="caution">
    <text evidence="2">The sequence shown here is derived from an EMBL/GenBank/DDBJ whole genome shotgun (WGS) entry which is preliminary data.</text>
</comment>
<reference evidence="3" key="1">
    <citation type="journal article" date="2019" name="Int. J. Syst. Evol. Microbiol.">
        <title>The Global Catalogue of Microorganisms (GCM) 10K type strain sequencing project: providing services to taxonomists for standard genome sequencing and annotation.</title>
        <authorList>
            <consortium name="The Broad Institute Genomics Platform"/>
            <consortium name="The Broad Institute Genome Sequencing Center for Infectious Disease"/>
            <person name="Wu L."/>
            <person name="Ma J."/>
        </authorList>
    </citation>
    <scope>NUCLEOTIDE SEQUENCE [LARGE SCALE GENOMIC DNA]</scope>
    <source>
        <strain evidence="3">JCM 4505</strain>
    </source>
</reference>
<dbReference type="RefSeq" id="WP_344158779.1">
    <property type="nucleotide sequence ID" value="NZ_BAAABV010000015.1"/>
</dbReference>
<name>A0ABP3F3T7_9ACTN</name>
<evidence type="ECO:0000313" key="3">
    <source>
        <dbReference type="Proteomes" id="UP001501867"/>
    </source>
</evidence>
<dbReference type="SUPFAM" id="SSF47413">
    <property type="entry name" value="lambda repressor-like DNA-binding domains"/>
    <property type="match status" value="1"/>
</dbReference>
<dbReference type="Pfam" id="PF13560">
    <property type="entry name" value="HTH_31"/>
    <property type="match status" value="1"/>
</dbReference>
<evidence type="ECO:0000313" key="2">
    <source>
        <dbReference type="EMBL" id="GAA0290814.1"/>
    </source>
</evidence>
<dbReference type="CDD" id="cd00093">
    <property type="entry name" value="HTH_XRE"/>
    <property type="match status" value="1"/>
</dbReference>
<dbReference type="Proteomes" id="UP001501867">
    <property type="component" value="Unassembled WGS sequence"/>
</dbReference>